<name>A0A2T3B1Q4_AMORE</name>
<evidence type="ECO:0000259" key="1">
    <source>
        <dbReference type="PROSITE" id="PS50181"/>
    </source>
</evidence>
<proteinExistence type="predicted"/>
<dbReference type="STRING" id="857342.A0A2T3B1Q4"/>
<dbReference type="OrthoDB" id="2687876at2759"/>
<sequence length="346" mass="39534">MEERQRITAQFRDFTYKSVPIKDYSLDENLPTQPNCYVCTSSPKVGLGSLDTLPLEILHNILPQLDLLTLTDFRRVNQRALQLVASLPQFKAINSHARDALRGILSIETGRWITCEDLYATLCTAQCERCGDFGAYLYILTCKRVCFLCFTQAEAYLPLRFIHATQKFGLDRSILNTLPRMRSIPGKYANNPKKCRERLTLVDPESARRAGIALHGSVAAMEDHAWDIAGQKMLRYEVRLAQRSAGLSGSSTTRRPRIEGPFDRESDNPLRFMAIVHMPWLNRTTQDIELGSFCVGCEGSYNAHRNKPMYFRRRFNVDSFNAHLKECGSIKDRKHCPNRHENTIAQ</sequence>
<dbReference type="Proteomes" id="UP000241818">
    <property type="component" value="Unassembled WGS sequence"/>
</dbReference>
<dbReference type="PROSITE" id="PS50181">
    <property type="entry name" value="FBOX"/>
    <property type="match status" value="1"/>
</dbReference>
<dbReference type="InParanoid" id="A0A2T3B1Q4"/>
<protein>
    <recommendedName>
        <fullName evidence="1">F-box domain-containing protein</fullName>
    </recommendedName>
</protein>
<dbReference type="GeneID" id="36573078"/>
<keyword evidence="3" id="KW-1185">Reference proteome</keyword>
<evidence type="ECO:0000313" key="2">
    <source>
        <dbReference type="EMBL" id="PSS18492.1"/>
    </source>
</evidence>
<accession>A0A2T3B1Q4</accession>
<feature type="domain" description="F-box" evidence="1">
    <location>
        <begin position="47"/>
        <end position="93"/>
    </location>
</feature>
<organism evidence="2 3">
    <name type="scientific">Amorphotheca resinae ATCC 22711</name>
    <dbReference type="NCBI Taxonomy" id="857342"/>
    <lineage>
        <taxon>Eukaryota</taxon>
        <taxon>Fungi</taxon>
        <taxon>Dikarya</taxon>
        <taxon>Ascomycota</taxon>
        <taxon>Pezizomycotina</taxon>
        <taxon>Leotiomycetes</taxon>
        <taxon>Helotiales</taxon>
        <taxon>Amorphothecaceae</taxon>
        <taxon>Amorphotheca</taxon>
    </lineage>
</organism>
<dbReference type="AlphaFoldDB" id="A0A2T3B1Q4"/>
<gene>
    <name evidence="2" type="ORF">M430DRAFT_240137</name>
</gene>
<dbReference type="EMBL" id="KZ679011">
    <property type="protein sequence ID" value="PSS18492.1"/>
    <property type="molecule type" value="Genomic_DNA"/>
</dbReference>
<reference evidence="2 3" key="1">
    <citation type="journal article" date="2018" name="New Phytol.">
        <title>Comparative genomics and transcriptomics depict ericoid mycorrhizal fungi as versatile saprotrophs and plant mutualists.</title>
        <authorList>
            <person name="Martino E."/>
            <person name="Morin E."/>
            <person name="Grelet G.A."/>
            <person name="Kuo A."/>
            <person name="Kohler A."/>
            <person name="Daghino S."/>
            <person name="Barry K.W."/>
            <person name="Cichocki N."/>
            <person name="Clum A."/>
            <person name="Dockter R.B."/>
            <person name="Hainaut M."/>
            <person name="Kuo R.C."/>
            <person name="LaButti K."/>
            <person name="Lindahl B.D."/>
            <person name="Lindquist E.A."/>
            <person name="Lipzen A."/>
            <person name="Khouja H.R."/>
            <person name="Magnuson J."/>
            <person name="Murat C."/>
            <person name="Ohm R.A."/>
            <person name="Singer S.W."/>
            <person name="Spatafora J.W."/>
            <person name="Wang M."/>
            <person name="Veneault-Fourrey C."/>
            <person name="Henrissat B."/>
            <person name="Grigoriev I.V."/>
            <person name="Martin F.M."/>
            <person name="Perotto S."/>
        </authorList>
    </citation>
    <scope>NUCLEOTIDE SEQUENCE [LARGE SCALE GENOMIC DNA]</scope>
    <source>
        <strain evidence="2 3">ATCC 22711</strain>
    </source>
</reference>
<dbReference type="RefSeq" id="XP_024720844.1">
    <property type="nucleotide sequence ID" value="XM_024864997.1"/>
</dbReference>
<evidence type="ECO:0000313" key="3">
    <source>
        <dbReference type="Proteomes" id="UP000241818"/>
    </source>
</evidence>
<dbReference type="InterPro" id="IPR001810">
    <property type="entry name" value="F-box_dom"/>
</dbReference>